<evidence type="ECO:0000256" key="1">
    <source>
        <dbReference type="ARBA" id="ARBA00023002"/>
    </source>
</evidence>
<keyword evidence="2" id="KW-0520">NAD</keyword>
<protein>
    <submittedName>
        <fullName evidence="4">Aldehyde dehydrogenase EutE</fullName>
    </submittedName>
</protein>
<keyword evidence="5" id="KW-1185">Reference proteome</keyword>
<dbReference type="PANTHER" id="PTHR11699">
    <property type="entry name" value="ALDEHYDE DEHYDROGENASE-RELATED"/>
    <property type="match status" value="1"/>
</dbReference>
<dbReference type="CDD" id="cd07121">
    <property type="entry name" value="ALDH_EutE"/>
    <property type="match status" value="1"/>
</dbReference>
<dbReference type="Proteomes" id="UP000324497">
    <property type="component" value="Chromosome"/>
</dbReference>
<dbReference type="NCBIfam" id="NF011927">
    <property type="entry name" value="PRK15398.1"/>
    <property type="match status" value="1"/>
</dbReference>
<proteinExistence type="predicted"/>
<evidence type="ECO:0000313" key="4">
    <source>
        <dbReference type="EMBL" id="AUJ32725.1"/>
    </source>
</evidence>
<sequence length="479" mass="51705">MELDIEKLVSKIIKEGSLNEKKNDLTETEKTTADSSRLGVGESGVFKTVAEAVEAAKIAQNKYFHTSLKMRKKIIQAIRDQLLPEVKDIARRGYEETNMGNLKDKIEKNRLAITNTPGLEDLKISSQVITGDSGMTLYELCPYGVIGAITPSTNPTETIINNAIGMLAAGNSIYFSPHPGAKNSSIWLIKKLNEIVSKVSGIENLIVMIEKPSIQAAQEMMTNSDINLLVVTGGPGVVGQAMRSGKKVLGAGAGNPPVLVDETADIEKAAADIVNGASFDNNLPCIAEKNVVVVNKVAADLLKNMGKNGSFVVSNSQDIEKIKKLTVTEKYTPNKKYVGKSAEKILTDAGVSYTGHPRLVLIEADKNSPFAQIEMLMPVVPFIRVEDFDVALQTCLKLEHGLHHTAIMHSQNVSRLNEAAKEMQTSIFVKNGPSYAGIGFGGEGPTTYTIATPTGEGTTSARNFARVRRCVLTNGFSIR</sequence>
<evidence type="ECO:0000313" key="5">
    <source>
        <dbReference type="Proteomes" id="UP000324497"/>
    </source>
</evidence>
<dbReference type="SUPFAM" id="SSF53720">
    <property type="entry name" value="ALDH-like"/>
    <property type="match status" value="1"/>
</dbReference>
<dbReference type="InterPro" id="IPR016161">
    <property type="entry name" value="Ald_DH/histidinol_DH"/>
</dbReference>
<dbReference type="Gene3D" id="3.40.605.10">
    <property type="entry name" value="Aldehyde Dehydrogenase, Chain A, domain 1"/>
    <property type="match status" value="1"/>
</dbReference>
<reference evidence="4 5" key="1">
    <citation type="submission" date="2016-11" db="EMBL/GenBank/DDBJ databases">
        <title>Interaction between Lactobacillus species and yeast in water kefir.</title>
        <authorList>
            <person name="Behr J."/>
            <person name="Xu D."/>
            <person name="Vogel R.F."/>
        </authorList>
    </citation>
    <scope>NUCLEOTIDE SEQUENCE [LARGE SCALE GENOMIC DNA]</scope>
    <source>
        <strain evidence="4 5">TMW 1.1827</strain>
    </source>
</reference>
<name>A0A3Q8D0X7_9LACO</name>
<dbReference type="InterPro" id="IPR012408">
    <property type="entry name" value="Acetald_propionald_DH-rel"/>
</dbReference>
<accession>A0A3Q8D0X7</accession>
<dbReference type="GO" id="GO:0008774">
    <property type="term" value="F:acetaldehyde dehydrogenase (acetylating) activity"/>
    <property type="evidence" value="ECO:0007669"/>
    <property type="project" value="InterPro"/>
</dbReference>
<dbReference type="Gene3D" id="3.40.309.10">
    <property type="entry name" value="Aldehyde Dehydrogenase, Chain A, domain 2"/>
    <property type="match status" value="1"/>
</dbReference>
<gene>
    <name evidence="4" type="ORF">BSQ50_09370</name>
</gene>
<dbReference type="EMBL" id="CP018180">
    <property type="protein sequence ID" value="AUJ32725.1"/>
    <property type="molecule type" value="Genomic_DNA"/>
</dbReference>
<dbReference type="InterPro" id="IPR016162">
    <property type="entry name" value="Ald_DH_N"/>
</dbReference>
<dbReference type="RefSeq" id="WP_148126989.1">
    <property type="nucleotide sequence ID" value="NZ_CP018180.1"/>
</dbReference>
<dbReference type="KEGG" id="lng:BSQ50_09370"/>
<dbReference type="InterPro" id="IPR015590">
    <property type="entry name" value="Aldehyde_DH_dom"/>
</dbReference>
<dbReference type="PIRSF" id="PIRSF036410">
    <property type="entry name" value="EutE_PduP"/>
    <property type="match status" value="1"/>
</dbReference>
<evidence type="ECO:0000259" key="3">
    <source>
        <dbReference type="Pfam" id="PF00171"/>
    </source>
</evidence>
<feature type="domain" description="Aldehyde dehydrogenase" evidence="3">
    <location>
        <begin position="47"/>
        <end position="442"/>
    </location>
</feature>
<dbReference type="InterPro" id="IPR016163">
    <property type="entry name" value="Ald_DH_C"/>
</dbReference>
<dbReference type="AlphaFoldDB" id="A0A3Q8D0X7"/>
<evidence type="ECO:0000256" key="2">
    <source>
        <dbReference type="ARBA" id="ARBA00023027"/>
    </source>
</evidence>
<dbReference type="Pfam" id="PF00171">
    <property type="entry name" value="Aldedh"/>
    <property type="match status" value="1"/>
</dbReference>
<keyword evidence="1" id="KW-0560">Oxidoreductase</keyword>
<organism evidence="4 5">
    <name type="scientific">Liquorilactobacillus nagelii</name>
    <dbReference type="NCBI Taxonomy" id="82688"/>
    <lineage>
        <taxon>Bacteria</taxon>
        <taxon>Bacillati</taxon>
        <taxon>Bacillota</taxon>
        <taxon>Bacilli</taxon>
        <taxon>Lactobacillales</taxon>
        <taxon>Lactobacillaceae</taxon>
        <taxon>Liquorilactobacillus</taxon>
    </lineage>
</organism>